<sequence length="163" mass="18910">MIYSWAPCEAMSIRGVFLADFSFYSCRSSKDFCCAFRLNCTLGASAPEWVPDDEWRVCMQCENHFTLIKRRHHCRACGRVLCSDCCNMRAKLTYMDGKTARVCQQCASILKHGKGSYFVFDILLFLVISESNELSIQVRDDVCMLFHLEERTRLRPLLTYLPF</sequence>
<dbReference type="OrthoDB" id="70570at2759"/>
<accession>A0A077YVV0</accession>
<evidence type="ECO:0000256" key="3">
    <source>
        <dbReference type="ARBA" id="ARBA00022833"/>
    </source>
</evidence>
<feature type="domain" description="FYVE-type" evidence="5">
    <location>
        <begin position="52"/>
        <end position="111"/>
    </location>
</feature>
<dbReference type="InterPro" id="IPR017455">
    <property type="entry name" value="Znf_FYVE-rel"/>
</dbReference>
<keyword evidence="7" id="KW-1185">Reference proteome</keyword>
<evidence type="ECO:0000313" key="7">
    <source>
        <dbReference type="Proteomes" id="UP000030665"/>
    </source>
</evidence>
<dbReference type="AlphaFoldDB" id="A0A077YVV0"/>
<keyword evidence="2 4" id="KW-0863">Zinc-finger</keyword>
<keyword evidence="3" id="KW-0862">Zinc</keyword>
<dbReference type="Proteomes" id="UP000030665">
    <property type="component" value="Unassembled WGS sequence"/>
</dbReference>
<dbReference type="STRING" id="36087.A0A077YVV0"/>
<dbReference type="SMART" id="SM00064">
    <property type="entry name" value="FYVE"/>
    <property type="match status" value="1"/>
</dbReference>
<dbReference type="EMBL" id="HG805811">
    <property type="protein sequence ID" value="CDW51889.1"/>
    <property type="molecule type" value="Genomic_DNA"/>
</dbReference>
<organism evidence="6 7">
    <name type="scientific">Trichuris trichiura</name>
    <name type="common">Whipworm</name>
    <name type="synonym">Trichocephalus trichiurus</name>
    <dbReference type="NCBI Taxonomy" id="36087"/>
    <lineage>
        <taxon>Eukaryota</taxon>
        <taxon>Metazoa</taxon>
        <taxon>Ecdysozoa</taxon>
        <taxon>Nematoda</taxon>
        <taxon>Enoplea</taxon>
        <taxon>Dorylaimia</taxon>
        <taxon>Trichinellida</taxon>
        <taxon>Trichuridae</taxon>
        <taxon>Trichuris</taxon>
    </lineage>
</organism>
<dbReference type="InterPro" id="IPR000306">
    <property type="entry name" value="Znf_FYVE"/>
</dbReference>
<dbReference type="Gene3D" id="3.30.40.10">
    <property type="entry name" value="Zinc/RING finger domain, C3HC4 (zinc finger)"/>
    <property type="match status" value="1"/>
</dbReference>
<dbReference type="GO" id="GO:0031901">
    <property type="term" value="C:early endosome membrane"/>
    <property type="evidence" value="ECO:0007669"/>
    <property type="project" value="TreeGrafter"/>
</dbReference>
<evidence type="ECO:0000256" key="2">
    <source>
        <dbReference type="ARBA" id="ARBA00022771"/>
    </source>
</evidence>
<evidence type="ECO:0000259" key="5">
    <source>
        <dbReference type="PROSITE" id="PS50178"/>
    </source>
</evidence>
<reference evidence="6" key="2">
    <citation type="submission" date="2014-03" db="EMBL/GenBank/DDBJ databases">
        <title>The whipworm genome and dual-species transcriptomics of an intimate host-pathogen interaction.</title>
        <authorList>
            <person name="Foth B.J."/>
            <person name="Tsai I.J."/>
            <person name="Reid A.J."/>
            <person name="Bancroft A.J."/>
            <person name="Nichol S."/>
            <person name="Tracey A."/>
            <person name="Holroyd N."/>
            <person name="Cotton J.A."/>
            <person name="Stanley E.J."/>
            <person name="Zarowiecki M."/>
            <person name="Liu J.Z."/>
            <person name="Huckvale T."/>
            <person name="Cooper P.J."/>
            <person name="Grencis R.K."/>
            <person name="Berriman M."/>
        </authorList>
    </citation>
    <scope>NUCLEOTIDE SEQUENCE [LARGE SCALE GENOMIC DNA]</scope>
</reference>
<dbReference type="PANTHER" id="PTHR46319:SF3">
    <property type="entry name" value="ZINC FINGER FYVE DOMAIN-CONTAINING PROTEIN"/>
    <property type="match status" value="1"/>
</dbReference>
<dbReference type="PANTHER" id="PTHR46319">
    <property type="entry name" value="ZINC FINGER FYVE DOMAIN-CONTAINING PROTEIN"/>
    <property type="match status" value="1"/>
</dbReference>
<keyword evidence="1" id="KW-0479">Metal-binding</keyword>
<dbReference type="GO" id="GO:0016197">
    <property type="term" value="P:endosomal transport"/>
    <property type="evidence" value="ECO:0007669"/>
    <property type="project" value="TreeGrafter"/>
</dbReference>
<dbReference type="FunFam" id="3.30.40.10:FF:000084">
    <property type="entry name" value="Zinc finger, FYVE domain-containing 9b"/>
    <property type="match status" value="1"/>
</dbReference>
<evidence type="ECO:0000256" key="4">
    <source>
        <dbReference type="PROSITE-ProRule" id="PRU00091"/>
    </source>
</evidence>
<dbReference type="InterPro" id="IPR011011">
    <property type="entry name" value="Znf_FYVE_PHD"/>
</dbReference>
<dbReference type="GO" id="GO:0008270">
    <property type="term" value="F:zinc ion binding"/>
    <property type="evidence" value="ECO:0007669"/>
    <property type="project" value="UniProtKB-KW"/>
</dbReference>
<gene>
    <name evidence="6" type="ORF">TTRE_0000014801</name>
</gene>
<dbReference type="PROSITE" id="PS50178">
    <property type="entry name" value="ZF_FYVE"/>
    <property type="match status" value="1"/>
</dbReference>
<name>A0A077YVV0_TRITR</name>
<evidence type="ECO:0000256" key="1">
    <source>
        <dbReference type="ARBA" id="ARBA00022723"/>
    </source>
</evidence>
<dbReference type="Pfam" id="PF01363">
    <property type="entry name" value="FYVE"/>
    <property type="match status" value="1"/>
</dbReference>
<dbReference type="InterPro" id="IPR013083">
    <property type="entry name" value="Znf_RING/FYVE/PHD"/>
</dbReference>
<evidence type="ECO:0000313" key="6">
    <source>
        <dbReference type="EMBL" id="CDW51889.1"/>
    </source>
</evidence>
<dbReference type="SUPFAM" id="SSF57903">
    <property type="entry name" value="FYVE/PHD zinc finger"/>
    <property type="match status" value="1"/>
</dbReference>
<protein>
    <submittedName>
        <fullName evidence="6">FYVE domain containing protein</fullName>
    </submittedName>
</protein>
<proteinExistence type="predicted"/>
<reference evidence="6" key="1">
    <citation type="submission" date="2014-01" db="EMBL/GenBank/DDBJ databases">
        <authorList>
            <person name="Aslett M."/>
        </authorList>
    </citation>
    <scope>NUCLEOTIDE SEQUENCE</scope>
</reference>